<dbReference type="Pfam" id="PF02525">
    <property type="entry name" value="Flavodoxin_2"/>
    <property type="match status" value="1"/>
</dbReference>
<dbReference type="GO" id="GO:0009055">
    <property type="term" value="F:electron transfer activity"/>
    <property type="evidence" value="ECO:0007669"/>
    <property type="project" value="UniProtKB-UniRule"/>
</dbReference>
<dbReference type="EC" id="1.7.1.17" evidence="6"/>
<dbReference type="InterPro" id="IPR050104">
    <property type="entry name" value="FMN-dep_NADH:Q_OxRdtase_AzoR1"/>
</dbReference>
<feature type="domain" description="Flavodoxin-like fold" evidence="7">
    <location>
        <begin position="2"/>
        <end position="188"/>
    </location>
</feature>
<dbReference type="GO" id="GO:0016655">
    <property type="term" value="F:oxidoreductase activity, acting on NAD(P)H, quinone or similar compound as acceptor"/>
    <property type="evidence" value="ECO:0007669"/>
    <property type="project" value="InterPro"/>
</dbReference>
<evidence type="ECO:0000259" key="7">
    <source>
        <dbReference type="Pfam" id="PF02525"/>
    </source>
</evidence>
<feature type="binding site" evidence="6">
    <location>
        <begin position="16"/>
        <end position="18"/>
    </location>
    <ligand>
        <name>FMN</name>
        <dbReference type="ChEBI" id="CHEBI:58210"/>
    </ligand>
</feature>
<evidence type="ECO:0000256" key="2">
    <source>
        <dbReference type="ARBA" id="ARBA00022643"/>
    </source>
</evidence>
<evidence type="ECO:0000313" key="9">
    <source>
        <dbReference type="Proteomes" id="UP000241771"/>
    </source>
</evidence>
<evidence type="ECO:0000256" key="1">
    <source>
        <dbReference type="ARBA" id="ARBA00022630"/>
    </source>
</evidence>
<dbReference type="GO" id="GO:0010181">
    <property type="term" value="F:FMN binding"/>
    <property type="evidence" value="ECO:0007669"/>
    <property type="project" value="UniProtKB-UniRule"/>
</dbReference>
<comment type="caution">
    <text evidence="6">Lacks conserved residue(s) required for the propagation of feature annotation.</text>
</comment>
<organism evidence="8 9">
    <name type="scientific">Photobacterium sanctipauli</name>
    <dbReference type="NCBI Taxonomy" id="1342794"/>
    <lineage>
        <taxon>Bacteria</taxon>
        <taxon>Pseudomonadati</taxon>
        <taxon>Pseudomonadota</taxon>
        <taxon>Gammaproteobacteria</taxon>
        <taxon>Vibrionales</taxon>
        <taxon>Vibrionaceae</taxon>
        <taxon>Photobacterium</taxon>
    </lineage>
</organism>
<dbReference type="EC" id="1.6.5.-" evidence="6"/>
<dbReference type="EMBL" id="PYMA01000003">
    <property type="protein sequence ID" value="PSW20823.1"/>
    <property type="molecule type" value="Genomic_DNA"/>
</dbReference>
<dbReference type="Proteomes" id="UP000241771">
    <property type="component" value="Unassembled WGS sequence"/>
</dbReference>
<dbReference type="InterPro" id="IPR023048">
    <property type="entry name" value="NADH:quinone_OxRdtase_FMN_depd"/>
</dbReference>
<evidence type="ECO:0000256" key="5">
    <source>
        <dbReference type="ARBA" id="ARBA00048542"/>
    </source>
</evidence>
<keyword evidence="9" id="KW-1185">Reference proteome</keyword>
<keyword evidence="2 6" id="KW-0288">FMN</keyword>
<dbReference type="HAMAP" id="MF_01216">
    <property type="entry name" value="Azoreductase_type1"/>
    <property type="match status" value="1"/>
</dbReference>
<evidence type="ECO:0000313" key="8">
    <source>
        <dbReference type="EMBL" id="PSW20823.1"/>
    </source>
</evidence>
<sequence length="195" mass="21049">MKKVLVVNSSLRLAESHSRQLVEKIVGRIEKQLPAVAVTERDVAQFPIPHFGADTYQGFAGEQNHLAREAEALSTQLIEEVKANDILVIGAPVYNFMIPSTLKSWIDYITRAGVTFNYTEQGPQGYLTGKKVVVVLASGGGQVDAIEQQLAMVLSMVGLTDVTFIHAAGLDMPDSGGSLDKIHSKIEQLSLSDAA</sequence>
<comment type="function">
    <text evidence="6">Quinone reductase that provides resistance to thiol-specific stress caused by electrophilic quinones.</text>
</comment>
<dbReference type="AlphaFoldDB" id="A0A2T3NWZ7"/>
<comment type="function">
    <text evidence="6">Also exhibits azoreductase activity. Catalyzes the reductive cleavage of the azo bond in aromatic azo compounds to the corresponding amines.</text>
</comment>
<feature type="binding site" evidence="6">
    <location>
        <position position="10"/>
    </location>
    <ligand>
        <name>FMN</name>
        <dbReference type="ChEBI" id="CHEBI:58210"/>
    </ligand>
</feature>
<accession>A0A2T3NWZ7</accession>
<keyword evidence="1 6" id="KW-0285">Flavoprotein</keyword>
<name>A0A2T3NWZ7_9GAMM</name>
<dbReference type="PANTHER" id="PTHR43741">
    <property type="entry name" value="FMN-DEPENDENT NADH-AZOREDUCTASE 1"/>
    <property type="match status" value="1"/>
</dbReference>
<keyword evidence="3 6" id="KW-0560">Oxidoreductase</keyword>
<proteinExistence type="inferred from homology"/>
<dbReference type="SUPFAM" id="SSF52218">
    <property type="entry name" value="Flavoproteins"/>
    <property type="match status" value="1"/>
</dbReference>
<reference evidence="8 9" key="1">
    <citation type="submission" date="2018-01" db="EMBL/GenBank/DDBJ databases">
        <title>Whole genome sequencing of Histamine producing bacteria.</title>
        <authorList>
            <person name="Butler K."/>
        </authorList>
    </citation>
    <scope>NUCLEOTIDE SEQUENCE [LARGE SCALE GENOMIC DNA]</scope>
    <source>
        <strain evidence="8 9">DSM 100436</strain>
    </source>
</reference>
<comment type="catalytic activity">
    <reaction evidence="6">
        <text>2 a quinone + NADH + H(+) = 2 a 1,4-benzosemiquinone + NAD(+)</text>
        <dbReference type="Rhea" id="RHEA:65952"/>
        <dbReference type="ChEBI" id="CHEBI:15378"/>
        <dbReference type="ChEBI" id="CHEBI:57540"/>
        <dbReference type="ChEBI" id="CHEBI:57945"/>
        <dbReference type="ChEBI" id="CHEBI:132124"/>
        <dbReference type="ChEBI" id="CHEBI:134225"/>
    </reaction>
</comment>
<evidence type="ECO:0000256" key="6">
    <source>
        <dbReference type="HAMAP-Rule" id="MF_01216"/>
    </source>
</evidence>
<dbReference type="RefSeq" id="WP_036832138.1">
    <property type="nucleotide sequence ID" value="NZ_JGVO01001615.1"/>
</dbReference>
<keyword evidence="4 6" id="KW-0520">NAD</keyword>
<gene>
    <name evidence="6" type="primary">azoR</name>
    <name evidence="8" type="ORF">C9I98_08270</name>
</gene>
<dbReference type="InterPro" id="IPR029039">
    <property type="entry name" value="Flavoprotein-like_sf"/>
</dbReference>
<dbReference type="PANTHER" id="PTHR43741:SF2">
    <property type="entry name" value="FMN-DEPENDENT NADH:QUINONE OXIDOREDUCTASE"/>
    <property type="match status" value="1"/>
</dbReference>
<comment type="caution">
    <text evidence="8">The sequence shown here is derived from an EMBL/GenBank/DDBJ whole genome shotgun (WGS) entry which is preliminary data.</text>
</comment>
<evidence type="ECO:0000256" key="3">
    <source>
        <dbReference type="ARBA" id="ARBA00023002"/>
    </source>
</evidence>
<dbReference type="GO" id="GO:0016652">
    <property type="term" value="F:oxidoreductase activity, acting on NAD(P)H as acceptor"/>
    <property type="evidence" value="ECO:0007669"/>
    <property type="project" value="UniProtKB-UniRule"/>
</dbReference>
<dbReference type="OrthoDB" id="9787136at2"/>
<protein>
    <recommendedName>
        <fullName evidence="6">FMN dependent NADH:quinone oxidoreductase</fullName>
        <ecNumber evidence="6">1.6.5.-</ecNumber>
    </recommendedName>
    <alternativeName>
        <fullName evidence="6">Azo-dye reductase</fullName>
    </alternativeName>
    <alternativeName>
        <fullName evidence="6">FMN-dependent NADH-azo compound oxidoreductase</fullName>
    </alternativeName>
    <alternativeName>
        <fullName evidence="6">FMN-dependent NADH-azoreductase</fullName>
        <ecNumber evidence="6">1.7.1.17</ecNumber>
    </alternativeName>
</protein>
<dbReference type="InterPro" id="IPR003680">
    <property type="entry name" value="Flavodoxin_fold"/>
</dbReference>
<dbReference type="Gene3D" id="3.40.50.360">
    <property type="match status" value="1"/>
</dbReference>
<comment type="cofactor">
    <cofactor evidence="6">
        <name>FMN</name>
        <dbReference type="ChEBI" id="CHEBI:58210"/>
    </cofactor>
    <text evidence="6">Binds 1 FMN per subunit.</text>
</comment>
<comment type="similarity">
    <text evidence="6">Belongs to the azoreductase type 1 family.</text>
</comment>
<comment type="catalytic activity">
    <reaction evidence="5">
        <text>N,N-dimethyl-1,4-phenylenediamine + anthranilate + 2 NAD(+) = 2-(4-dimethylaminophenyl)diazenylbenzoate + 2 NADH + 2 H(+)</text>
        <dbReference type="Rhea" id="RHEA:55872"/>
        <dbReference type="ChEBI" id="CHEBI:15378"/>
        <dbReference type="ChEBI" id="CHEBI:15783"/>
        <dbReference type="ChEBI" id="CHEBI:16567"/>
        <dbReference type="ChEBI" id="CHEBI:57540"/>
        <dbReference type="ChEBI" id="CHEBI:57945"/>
        <dbReference type="ChEBI" id="CHEBI:71579"/>
        <dbReference type="EC" id="1.7.1.17"/>
    </reaction>
    <physiologicalReaction direction="right-to-left" evidence="5">
        <dbReference type="Rhea" id="RHEA:55874"/>
    </physiologicalReaction>
</comment>
<comment type="subunit">
    <text evidence="6">Homodimer.</text>
</comment>
<evidence type="ECO:0000256" key="4">
    <source>
        <dbReference type="ARBA" id="ARBA00023027"/>
    </source>
</evidence>